<feature type="transmembrane region" description="Helical" evidence="10">
    <location>
        <begin position="100"/>
        <end position="126"/>
    </location>
</feature>
<dbReference type="InterPro" id="IPR002550">
    <property type="entry name" value="CNNM"/>
</dbReference>
<organism evidence="13 14">
    <name type="scientific">Campylobacter fetus subsp. venerealis NCTC 10354</name>
    <dbReference type="NCBI Taxonomy" id="983328"/>
    <lineage>
        <taxon>Bacteria</taxon>
        <taxon>Pseudomonadati</taxon>
        <taxon>Campylobacterota</taxon>
        <taxon>Epsilonproteobacteria</taxon>
        <taxon>Campylobacterales</taxon>
        <taxon>Campylobacteraceae</taxon>
        <taxon>Campylobacter</taxon>
        <taxon>Campylobacter fetus subsp. venerealis bv. venerealis</taxon>
    </lineage>
</organism>
<keyword evidence="7 9" id="KW-0472">Membrane</keyword>
<evidence type="ECO:0000256" key="8">
    <source>
        <dbReference type="PROSITE-ProRule" id="PRU00703"/>
    </source>
</evidence>
<keyword evidence="4" id="KW-0677">Repeat</keyword>
<evidence type="ECO:0000256" key="1">
    <source>
        <dbReference type="ARBA" id="ARBA00004651"/>
    </source>
</evidence>
<evidence type="ECO:0000256" key="4">
    <source>
        <dbReference type="ARBA" id="ARBA00022737"/>
    </source>
</evidence>
<dbReference type="InterPro" id="IPR036318">
    <property type="entry name" value="FAD-bd_PCMH-like_sf"/>
</dbReference>
<feature type="transmembrane region" description="Helical" evidence="10">
    <location>
        <begin position="6"/>
        <end position="30"/>
    </location>
</feature>
<dbReference type="Proteomes" id="UP000322035">
    <property type="component" value="Chromosome"/>
</dbReference>
<protein>
    <submittedName>
        <fullName evidence="13">HlyC/CorC family transporter</fullName>
    </submittedName>
</protein>
<dbReference type="InterPro" id="IPR051676">
    <property type="entry name" value="UPF0053_domain"/>
</dbReference>
<evidence type="ECO:0000256" key="9">
    <source>
        <dbReference type="PROSITE-ProRule" id="PRU01193"/>
    </source>
</evidence>
<dbReference type="SUPFAM" id="SSF54631">
    <property type="entry name" value="CBS-domain pair"/>
    <property type="match status" value="1"/>
</dbReference>
<dbReference type="PROSITE" id="PS51371">
    <property type="entry name" value="CBS"/>
    <property type="match status" value="2"/>
</dbReference>
<evidence type="ECO:0000313" key="14">
    <source>
        <dbReference type="Proteomes" id="UP000322035"/>
    </source>
</evidence>
<keyword evidence="3 9" id="KW-0812">Transmembrane</keyword>
<dbReference type="InterPro" id="IPR044751">
    <property type="entry name" value="Ion_transp-like_CBS"/>
</dbReference>
<dbReference type="Pfam" id="PF03471">
    <property type="entry name" value="CorC_HlyC"/>
    <property type="match status" value="1"/>
</dbReference>
<evidence type="ECO:0000256" key="10">
    <source>
        <dbReference type="SAM" id="Phobius"/>
    </source>
</evidence>
<dbReference type="FunFam" id="3.10.580.10:FF:000002">
    <property type="entry name" value="Magnesium/cobalt efflux protein CorC"/>
    <property type="match status" value="1"/>
</dbReference>
<evidence type="ECO:0000259" key="11">
    <source>
        <dbReference type="PROSITE" id="PS51371"/>
    </source>
</evidence>
<evidence type="ECO:0000256" key="2">
    <source>
        <dbReference type="ARBA" id="ARBA00022475"/>
    </source>
</evidence>
<dbReference type="AlphaFoldDB" id="A0AAE6M945"/>
<dbReference type="Gene3D" id="3.10.580.10">
    <property type="entry name" value="CBS-domain"/>
    <property type="match status" value="1"/>
</dbReference>
<keyword evidence="6 8" id="KW-0129">CBS domain</keyword>
<keyword evidence="2" id="KW-1003">Cell membrane</keyword>
<dbReference type="CDD" id="cd04590">
    <property type="entry name" value="CBS_pair_CorC_HlyC_assoc"/>
    <property type="match status" value="1"/>
</dbReference>
<reference evidence="13 14" key="1">
    <citation type="submission" date="2019-08" db="EMBL/GenBank/DDBJ databases">
        <title>Complete genomes of the Campylobacter fetus subsp. venerealis, Campylobacter lari subsp. concheus, Campylobacter sputorum bv. sputorum and Campylobacter volucris type strains.</title>
        <authorList>
            <person name="Miller W.G."/>
            <person name="Yee E."/>
        </authorList>
    </citation>
    <scope>NUCLEOTIDE SEQUENCE [LARGE SCALE GENOMIC DNA]</scope>
    <source>
        <strain evidence="13 14">NCTC 10354</strain>
    </source>
</reference>
<dbReference type="InterPro" id="IPR046342">
    <property type="entry name" value="CBS_dom_sf"/>
</dbReference>
<feature type="domain" description="CBS" evidence="11">
    <location>
        <begin position="288"/>
        <end position="345"/>
    </location>
</feature>
<evidence type="ECO:0000313" key="13">
    <source>
        <dbReference type="EMBL" id="QEL44144.1"/>
    </source>
</evidence>
<evidence type="ECO:0000256" key="7">
    <source>
        <dbReference type="ARBA" id="ARBA00023136"/>
    </source>
</evidence>
<evidence type="ECO:0000256" key="3">
    <source>
        <dbReference type="ARBA" id="ARBA00022692"/>
    </source>
</evidence>
<keyword evidence="5 9" id="KW-1133">Transmembrane helix</keyword>
<dbReference type="SUPFAM" id="SSF56176">
    <property type="entry name" value="FAD-binding/transporter-associated domain-like"/>
    <property type="match status" value="1"/>
</dbReference>
<comment type="subcellular location">
    <subcellularLocation>
        <location evidence="1">Cell membrane</location>
        <topology evidence="1">Multi-pass membrane protein</topology>
    </subcellularLocation>
</comment>
<proteinExistence type="predicted"/>
<dbReference type="SMART" id="SM00116">
    <property type="entry name" value="CBS"/>
    <property type="match status" value="2"/>
</dbReference>
<dbReference type="Pfam" id="PF01595">
    <property type="entry name" value="CNNM"/>
    <property type="match status" value="1"/>
</dbReference>
<feature type="transmembrane region" description="Helical" evidence="10">
    <location>
        <begin position="147"/>
        <end position="168"/>
    </location>
</feature>
<name>A0AAE6M945_CAMFE</name>
<dbReference type="GO" id="GO:0005886">
    <property type="term" value="C:plasma membrane"/>
    <property type="evidence" value="ECO:0007669"/>
    <property type="project" value="UniProtKB-SubCell"/>
</dbReference>
<dbReference type="InterPro" id="IPR005170">
    <property type="entry name" value="Transptr-assoc_dom"/>
</dbReference>
<feature type="domain" description="CBS" evidence="11">
    <location>
        <begin position="224"/>
        <end position="287"/>
    </location>
</feature>
<gene>
    <name evidence="13" type="ORF">CFVT_0152</name>
</gene>
<feature type="domain" description="CNNM transmembrane" evidence="12">
    <location>
        <begin position="1"/>
        <end position="205"/>
    </location>
</feature>
<dbReference type="GO" id="GO:0050660">
    <property type="term" value="F:flavin adenine dinucleotide binding"/>
    <property type="evidence" value="ECO:0007669"/>
    <property type="project" value="InterPro"/>
</dbReference>
<dbReference type="EMBL" id="CP043435">
    <property type="protein sequence ID" value="QEL44144.1"/>
    <property type="molecule type" value="Genomic_DNA"/>
</dbReference>
<dbReference type="PANTHER" id="PTHR43099">
    <property type="entry name" value="UPF0053 PROTEIN YRKA"/>
    <property type="match status" value="1"/>
</dbReference>
<dbReference type="InterPro" id="IPR016169">
    <property type="entry name" value="FAD-bd_PCMH_sub2"/>
</dbReference>
<dbReference type="PROSITE" id="PS51846">
    <property type="entry name" value="CNNM"/>
    <property type="match status" value="1"/>
</dbReference>
<dbReference type="InterPro" id="IPR000644">
    <property type="entry name" value="CBS_dom"/>
</dbReference>
<sequence>MDTEPILMIILAAVFIFLNGFFVLSEFCIVKVRKSRLEELVKDRVPNAKLAYKMSNSLDTYLSATQLGITLSSLALGWIGEPAVANVIVSPLKNYFGIEGVAVHTISFIIAFSIITFLHVVLGELVPKSVAIAKSEKAVLIIARPLYFFWIIFFPIIKMFDFMAGMFLKLIGIKPAKDSELAHSEEEIKIIVGESLKGGVLDSMESEIIKNAVDFSDTVAKEIMTPRKDVICLNKQKSFEENMQVIQNSKFTRFPYIDGSKDVVLGMIHIRDILQNDLIGQNTNLDKIVRKFIIVPENSSISKILVMMNKDRISAALVVDEYGGTAGLLTMEDIIEEIVGDINDEHDDKNQSYKKISEHSYEFNGRFDIESVEEIMEISFDEETEQLTIGGYVFNLFERLPVVGDTIEDENCIYEVLKMDGTSILTVKATLKSEDSNNFI</sequence>
<dbReference type="Pfam" id="PF00571">
    <property type="entry name" value="CBS"/>
    <property type="match status" value="2"/>
</dbReference>
<evidence type="ECO:0000256" key="6">
    <source>
        <dbReference type="ARBA" id="ARBA00023122"/>
    </source>
</evidence>
<dbReference type="Gene3D" id="3.30.465.10">
    <property type="match status" value="1"/>
</dbReference>
<accession>A0AAE6M945</accession>
<evidence type="ECO:0000259" key="12">
    <source>
        <dbReference type="PROSITE" id="PS51846"/>
    </source>
</evidence>
<dbReference type="PANTHER" id="PTHR43099:SF2">
    <property type="entry name" value="UPF0053 PROTEIN YRKA"/>
    <property type="match status" value="1"/>
</dbReference>
<evidence type="ECO:0000256" key="5">
    <source>
        <dbReference type="ARBA" id="ARBA00022989"/>
    </source>
</evidence>
<feature type="transmembrane region" description="Helical" evidence="10">
    <location>
        <begin position="61"/>
        <end position="80"/>
    </location>
</feature>
<dbReference type="SMART" id="SM01091">
    <property type="entry name" value="CorC_HlyC"/>
    <property type="match status" value="1"/>
</dbReference>